<feature type="domain" description="Aromatic amino acid beta-eliminating lyase/threonine aldolase" evidence="6">
    <location>
        <begin position="3"/>
        <end position="288"/>
    </location>
</feature>
<dbReference type="PANTHER" id="PTHR48097:SF9">
    <property type="entry name" value="L-THREONINE ALDOLASE"/>
    <property type="match status" value="1"/>
</dbReference>
<evidence type="ECO:0000256" key="1">
    <source>
        <dbReference type="ARBA" id="ARBA00001933"/>
    </source>
</evidence>
<evidence type="ECO:0000256" key="5">
    <source>
        <dbReference type="PIRSR" id="PIRSR017617-1"/>
    </source>
</evidence>
<gene>
    <name evidence="7" type="primary">ltaA_2</name>
    <name evidence="7" type="ORF">KTC_28300</name>
</gene>
<dbReference type="GO" id="GO:0006545">
    <property type="term" value="P:glycine biosynthetic process"/>
    <property type="evidence" value="ECO:0007669"/>
    <property type="project" value="TreeGrafter"/>
</dbReference>
<dbReference type="Gene3D" id="3.40.640.10">
    <property type="entry name" value="Type I PLP-dependent aspartate aminotransferase-like (Major domain)"/>
    <property type="match status" value="1"/>
</dbReference>
<dbReference type="PANTHER" id="PTHR48097">
    <property type="entry name" value="L-THREONINE ALDOLASE-RELATED"/>
    <property type="match status" value="1"/>
</dbReference>
<dbReference type="SUPFAM" id="SSF53383">
    <property type="entry name" value="PLP-dependent transferases"/>
    <property type="match status" value="1"/>
</dbReference>
<dbReference type="FunFam" id="3.40.640.10:FF:000030">
    <property type="entry name" value="Low-specificity L-threonine aldolase"/>
    <property type="match status" value="1"/>
</dbReference>
<dbReference type="NCBIfam" id="NF041359">
    <property type="entry name" value="GntG_guanitoxin"/>
    <property type="match status" value="1"/>
</dbReference>
<protein>
    <submittedName>
        <fullName evidence="7">Threonine aldolase</fullName>
    </submittedName>
</protein>
<dbReference type="PIRSF" id="PIRSF017617">
    <property type="entry name" value="Thr_aldolase"/>
    <property type="match status" value="1"/>
</dbReference>
<keyword evidence="3" id="KW-0663">Pyridoxal phosphate</keyword>
<accession>A0A455SM57</accession>
<dbReference type="InterPro" id="IPR015424">
    <property type="entry name" value="PyrdxlP-dep_Trfase"/>
</dbReference>
<dbReference type="NCBIfam" id="NF007825">
    <property type="entry name" value="PRK10534.1"/>
    <property type="match status" value="1"/>
</dbReference>
<dbReference type="EMBL" id="AP019376">
    <property type="protein sequence ID" value="BBH88079.1"/>
    <property type="molecule type" value="Genomic_DNA"/>
</dbReference>
<dbReference type="InterPro" id="IPR023603">
    <property type="entry name" value="Low_specificity_L-TA-like"/>
</dbReference>
<comment type="cofactor">
    <cofactor evidence="1">
        <name>pyridoxal 5'-phosphate</name>
        <dbReference type="ChEBI" id="CHEBI:597326"/>
    </cofactor>
</comment>
<dbReference type="InterPro" id="IPR015422">
    <property type="entry name" value="PyrdxlP-dep_Trfase_small"/>
</dbReference>
<dbReference type="GO" id="GO:0005829">
    <property type="term" value="C:cytosol"/>
    <property type="evidence" value="ECO:0007669"/>
    <property type="project" value="TreeGrafter"/>
</dbReference>
<dbReference type="InterPro" id="IPR015421">
    <property type="entry name" value="PyrdxlP-dep_Trfase_major"/>
</dbReference>
<sequence>MIELRSDTFTLPGEAMRRAMMQAELGDDVYGEDPTTRKLEERAAEIFAKEAACLMPSGTMANLTALMAHCPRGGKVLVGNESDIFIYEAGGASVCGGIIYEPIPTQPDGRLLLSDLAKGFPDDVEDPQFALPALICLENTHNRCGGTVLPLEYLEEVAQFAREREVPLHLDGARIFNAAIALGQPPAAIARYATSLQFCLSKGLAAPIGSMLVGSAALIQRARRVRKMLGGGMRQAGIIAAAGLFALDHMVERLHEDHLYARRFAEGLAELPGVQVDLETVQTNIVLFRVQQCSYQMFIETAAHRGLRLGELGYGRLRAVFHYGNTPDDVDRALEIIRTILTVDLEAAQR</sequence>
<evidence type="ECO:0000259" key="6">
    <source>
        <dbReference type="Pfam" id="PF01212"/>
    </source>
</evidence>
<name>A0A455SM57_9CHLR</name>
<dbReference type="Gene3D" id="3.90.1150.10">
    <property type="entry name" value="Aspartate Aminotransferase, domain 1"/>
    <property type="match status" value="1"/>
</dbReference>
<dbReference type="AlphaFoldDB" id="A0A455SM57"/>
<evidence type="ECO:0000256" key="4">
    <source>
        <dbReference type="ARBA" id="ARBA00023239"/>
    </source>
</evidence>
<dbReference type="GO" id="GO:0008732">
    <property type="term" value="F:L-allo-threonine aldolase activity"/>
    <property type="evidence" value="ECO:0007669"/>
    <property type="project" value="TreeGrafter"/>
</dbReference>
<organism evidence="7">
    <name type="scientific">Thermosporothrix sp. COM3</name>
    <dbReference type="NCBI Taxonomy" id="2490863"/>
    <lineage>
        <taxon>Bacteria</taxon>
        <taxon>Bacillati</taxon>
        <taxon>Chloroflexota</taxon>
        <taxon>Ktedonobacteria</taxon>
        <taxon>Ktedonobacterales</taxon>
        <taxon>Thermosporotrichaceae</taxon>
        <taxon>Thermosporothrix</taxon>
    </lineage>
</organism>
<dbReference type="InterPro" id="IPR001597">
    <property type="entry name" value="ArAA_b-elim_lyase/Thr_aldolase"/>
</dbReference>
<evidence type="ECO:0000256" key="2">
    <source>
        <dbReference type="ARBA" id="ARBA00006966"/>
    </source>
</evidence>
<dbReference type="GO" id="GO:0006567">
    <property type="term" value="P:L-threonine catabolic process"/>
    <property type="evidence" value="ECO:0007669"/>
    <property type="project" value="TreeGrafter"/>
</dbReference>
<dbReference type="Pfam" id="PF01212">
    <property type="entry name" value="Beta_elim_lyase"/>
    <property type="match status" value="1"/>
</dbReference>
<proteinExistence type="inferred from homology"/>
<reference evidence="7" key="1">
    <citation type="submission" date="2018-12" db="EMBL/GenBank/DDBJ databases">
        <title>Novel natural products biosynthetic potential of the class Ktedonobacteria.</title>
        <authorList>
            <person name="Zheng Y."/>
            <person name="Saitou A."/>
            <person name="Wang C.M."/>
            <person name="Toyoda A."/>
            <person name="Minakuchi Y."/>
            <person name="Sekiguchi Y."/>
            <person name="Ueda K."/>
            <person name="Takano H."/>
            <person name="Sakai Y."/>
            <person name="Yokota A."/>
            <person name="Yabe S."/>
        </authorList>
    </citation>
    <scope>NUCLEOTIDE SEQUENCE</scope>
    <source>
        <strain evidence="7">COM3</strain>
    </source>
</reference>
<feature type="modified residue" description="N6-(pyridoxal phosphate)lysine" evidence="5">
    <location>
        <position position="202"/>
    </location>
</feature>
<keyword evidence="4" id="KW-0456">Lyase</keyword>
<evidence type="ECO:0000256" key="3">
    <source>
        <dbReference type="ARBA" id="ARBA00022898"/>
    </source>
</evidence>
<comment type="similarity">
    <text evidence="2">Belongs to the threonine aldolase family.</text>
</comment>
<dbReference type="FunFam" id="3.90.1150.10:FF:000041">
    <property type="entry name" value="Low-specificity L-threonine aldolase"/>
    <property type="match status" value="1"/>
</dbReference>
<evidence type="ECO:0000313" key="7">
    <source>
        <dbReference type="EMBL" id="BBH88079.1"/>
    </source>
</evidence>
<dbReference type="CDD" id="cd06502">
    <property type="entry name" value="TA_like"/>
    <property type="match status" value="1"/>
</dbReference>